<feature type="transmembrane region" description="Helical" evidence="1">
    <location>
        <begin position="357"/>
        <end position="378"/>
    </location>
</feature>
<dbReference type="Proteomes" id="UP000009309">
    <property type="component" value="Unassembled WGS sequence"/>
</dbReference>
<dbReference type="PANTHER" id="PTHR31061">
    <property type="entry name" value="LD22376P"/>
    <property type="match status" value="1"/>
</dbReference>
<keyword evidence="1" id="KW-1133">Transmembrane helix</keyword>
<protein>
    <recommendedName>
        <fullName evidence="4">DUF5009 domain-containing protein</fullName>
    </recommendedName>
</protein>
<proteinExistence type="predicted"/>
<comment type="caution">
    <text evidence="2">The sequence shown here is derived from an EMBL/GenBank/DDBJ whole genome shotgun (WGS) entry which is preliminary data.</text>
</comment>
<feature type="transmembrane region" description="Helical" evidence="1">
    <location>
        <begin position="399"/>
        <end position="423"/>
    </location>
</feature>
<feature type="transmembrane region" description="Helical" evidence="1">
    <location>
        <begin position="505"/>
        <end position="523"/>
    </location>
</feature>
<keyword evidence="1" id="KW-0812">Transmembrane</keyword>
<gene>
    <name evidence="2" type="ORF">BN8_01612</name>
</gene>
<feature type="transmembrane region" description="Helical" evidence="1">
    <location>
        <begin position="264"/>
        <end position="280"/>
    </location>
</feature>
<keyword evidence="1" id="KW-0472">Membrane</keyword>
<feature type="transmembrane region" description="Helical" evidence="1">
    <location>
        <begin position="287"/>
        <end position="306"/>
    </location>
</feature>
<evidence type="ECO:0000313" key="3">
    <source>
        <dbReference type="Proteomes" id="UP000009309"/>
    </source>
</evidence>
<accession>I2GFC5</accession>
<sequence>MGCVAFPTSTPYIVIGSPGCRSSVTNLCLAPTGCGNVYVWLSKVICSPAGRSRRATITLSAGCTLSTRAGILINVFYRKEDSTLEIYPCLKKLYLDSLLISVPISTLSFNSILQPFNLMSVSNTGLSDRPATVTAPRDSGGLAGDRLMSMDAYRGFVMLLMAAEILQFHRLHEAFPNSVLWGLLAYHQSHVEWAGCSLHDLIQPSFSFLVGVALPYSLAARLNRGQSVRMQFGHALRRSLILILLGIFLRSTHREQTYFTFEDTLTQIGLGYPFLFLLGTTRPRTQWIALAGILVGYWLLFVLYPAPGPDFNYSAVGVPPDWPEHYTGIAAHFNKNSNVAWAFDQWFLNLFPREKPFLFNGGGYATLSFIPTLGTMLLGLQAGQWLRAGMPARSLLRQFLIAGAAGLALGLLLDVTGICPIVKRIWTPAWVLFSGGWCFWLLALFYGIIDVARKRRWAFFLTVIGMNSIAIYCLVHLIDQFIINSFHIHLGHGPFQLLGPAYEPLLTGAATLGVFYLILLWMYRRRLFIRI</sequence>
<evidence type="ECO:0008006" key="4">
    <source>
        <dbReference type="Google" id="ProtNLM"/>
    </source>
</evidence>
<evidence type="ECO:0000313" key="2">
    <source>
        <dbReference type="EMBL" id="CCH52600.1"/>
    </source>
</evidence>
<feature type="transmembrane region" description="Helical" evidence="1">
    <location>
        <begin position="429"/>
        <end position="449"/>
    </location>
</feature>
<organism evidence="2 3">
    <name type="scientific">Fibrisoma limi BUZ 3</name>
    <dbReference type="NCBI Taxonomy" id="1185876"/>
    <lineage>
        <taxon>Bacteria</taxon>
        <taxon>Pseudomonadati</taxon>
        <taxon>Bacteroidota</taxon>
        <taxon>Cytophagia</taxon>
        <taxon>Cytophagales</taxon>
        <taxon>Spirosomataceae</taxon>
        <taxon>Fibrisoma</taxon>
    </lineage>
</organism>
<dbReference type="STRING" id="1185876.BN8_01612"/>
<keyword evidence="3" id="KW-1185">Reference proteome</keyword>
<dbReference type="EMBL" id="CAIT01000005">
    <property type="protein sequence ID" value="CCH52600.1"/>
    <property type="molecule type" value="Genomic_DNA"/>
</dbReference>
<reference evidence="2 3" key="1">
    <citation type="journal article" date="2012" name="J. Bacteriol.">
        <title>Genome Sequence of the Filamentous Bacterium Fibrisoma limi BUZ 3T.</title>
        <authorList>
            <person name="Filippini M."/>
            <person name="Qi W."/>
            <person name="Jaenicke S."/>
            <person name="Goesmann A."/>
            <person name="Smits T.H."/>
            <person name="Bagheri H.C."/>
        </authorList>
    </citation>
    <scope>NUCLEOTIDE SEQUENCE [LARGE SCALE GENOMIC DNA]</scope>
    <source>
        <strain evidence="3">BUZ 3T</strain>
    </source>
</reference>
<dbReference type="PANTHER" id="PTHR31061:SF24">
    <property type="entry name" value="LD22376P"/>
    <property type="match status" value="1"/>
</dbReference>
<evidence type="ECO:0000256" key="1">
    <source>
        <dbReference type="SAM" id="Phobius"/>
    </source>
</evidence>
<name>I2GFC5_9BACT</name>
<feature type="transmembrane region" description="Helical" evidence="1">
    <location>
        <begin position="456"/>
        <end position="478"/>
    </location>
</feature>
<dbReference type="eggNOG" id="COG4299">
    <property type="taxonomic scope" value="Bacteria"/>
</dbReference>
<dbReference type="AlphaFoldDB" id="I2GFC5"/>